<evidence type="ECO:0000313" key="2">
    <source>
        <dbReference type="Proteomes" id="UP000428333"/>
    </source>
</evidence>
<keyword evidence="2" id="KW-1185">Reference proteome</keyword>
<dbReference type="Proteomes" id="UP000428333">
    <property type="component" value="Linkage Group LG09"/>
</dbReference>
<dbReference type="AlphaFoldDB" id="A0A6A4KVX4"/>
<dbReference type="PANTHER" id="PTHR13366:SF0">
    <property type="entry name" value="HEAT REPEAT-CONTAINING PROTEIN 6"/>
    <property type="match status" value="1"/>
</dbReference>
<gene>
    <name evidence="1" type="ORF">C3L33_16161</name>
</gene>
<reference evidence="1 2" key="1">
    <citation type="journal article" date="2019" name="Genome Biol. Evol.">
        <title>The Rhododendron genome and chromosomal organization provide insight into shared whole-genome duplications across the heath family (Ericaceae).</title>
        <authorList>
            <person name="Soza V.L."/>
            <person name="Lindsley D."/>
            <person name="Waalkes A."/>
            <person name="Ramage E."/>
            <person name="Patwardhan R.P."/>
            <person name="Burton J.N."/>
            <person name="Adey A."/>
            <person name="Kumar A."/>
            <person name="Qiu R."/>
            <person name="Shendure J."/>
            <person name="Hall B."/>
        </authorList>
    </citation>
    <scope>NUCLEOTIDE SEQUENCE [LARGE SCALE GENOMIC DNA]</scope>
    <source>
        <strain evidence="1">RSF 1966-606</strain>
    </source>
</reference>
<dbReference type="PANTHER" id="PTHR13366">
    <property type="entry name" value="MALARIA ANTIGEN-RELATED"/>
    <property type="match status" value="1"/>
</dbReference>
<dbReference type="EMBL" id="QEFC01002467">
    <property type="protein sequence ID" value="KAE9451926.1"/>
    <property type="molecule type" value="Genomic_DNA"/>
</dbReference>
<proteinExistence type="predicted"/>
<protein>
    <submittedName>
        <fullName evidence="1">Uncharacterized protein</fullName>
    </submittedName>
</protein>
<feature type="non-terminal residue" evidence="1">
    <location>
        <position position="1"/>
    </location>
</feature>
<sequence>MSVLRYSFYRAPSVFSILLVLLRDSPNYKIRIQAAAALAVPVTTLDYGGSFSDVIQGVELALENLINFNHAAFACPCFKQQSSTYNGFSCQRKSKQKASFLEEWLKVLCLSLGETSTELESENNCMVNQKKDMISRATWSLAKVYKSRNHMATTHKFEELASSEP</sequence>
<dbReference type="OrthoDB" id="1729744at2759"/>
<evidence type="ECO:0000313" key="1">
    <source>
        <dbReference type="EMBL" id="KAE9451926.1"/>
    </source>
</evidence>
<comment type="caution">
    <text evidence="1">The sequence shown here is derived from an EMBL/GenBank/DDBJ whole genome shotgun (WGS) entry which is preliminary data.</text>
</comment>
<accession>A0A6A4KVX4</accession>
<name>A0A6A4KVX4_9ERIC</name>
<organism evidence="1 2">
    <name type="scientific">Rhododendron williamsianum</name>
    <dbReference type="NCBI Taxonomy" id="262921"/>
    <lineage>
        <taxon>Eukaryota</taxon>
        <taxon>Viridiplantae</taxon>
        <taxon>Streptophyta</taxon>
        <taxon>Embryophyta</taxon>
        <taxon>Tracheophyta</taxon>
        <taxon>Spermatophyta</taxon>
        <taxon>Magnoliopsida</taxon>
        <taxon>eudicotyledons</taxon>
        <taxon>Gunneridae</taxon>
        <taxon>Pentapetalae</taxon>
        <taxon>asterids</taxon>
        <taxon>Ericales</taxon>
        <taxon>Ericaceae</taxon>
        <taxon>Ericoideae</taxon>
        <taxon>Rhodoreae</taxon>
        <taxon>Rhododendron</taxon>
    </lineage>
</organism>
<dbReference type="InterPro" id="IPR052107">
    <property type="entry name" value="HEAT6"/>
</dbReference>